<protein>
    <submittedName>
        <fullName evidence="2">Putative DNA metabolism protein</fullName>
    </submittedName>
</protein>
<dbReference type="EMBL" id="AP019822">
    <property type="protein sequence ID" value="BBM35567.1"/>
    <property type="molecule type" value="Genomic_DNA"/>
</dbReference>
<accession>A0A510J8R2</accession>
<gene>
    <name evidence="2" type="ORF">JCM16774_0492</name>
</gene>
<dbReference type="RefSeq" id="WP_026737106.1">
    <property type="nucleotide sequence ID" value="NZ_AP019822.1"/>
</dbReference>
<sequence>MPNYYYDGSFDGLLTVIFKAYKNRKEVIRVVAETEQLTFRTEDIHVLTDHYEARRVERTICKRLSENFFKSIRLCFLSFENNKDTVIANTVYKALDSDEKIIHSADEHAFLMNKFVKRVLRERHRYLGVLRFREMKDGTLFSTIEPKNNVLPILLSHFEKRLGKEKFAIFDKKRKMIAYYNSEKFELFFVKTPEIEWSDEEQEYSSLWSTFHKSISIKERKNKKLQQSNLPKYYWKHLVEEMG</sequence>
<reference evidence="2 3" key="1">
    <citation type="submission" date="2019-07" db="EMBL/GenBank/DDBJ databases">
        <title>Complete Genome Sequence of Leptotrichia goodfellowii Strain JCM 16774.</title>
        <authorList>
            <person name="Watanabe S."/>
            <person name="Cui L."/>
        </authorList>
    </citation>
    <scope>NUCLEOTIDE SEQUENCE [LARGE SCALE GENOMIC DNA]</scope>
    <source>
        <strain evidence="2 3">JCM16774</strain>
    </source>
</reference>
<dbReference type="InterPro" id="IPR025404">
    <property type="entry name" value="DUF4130"/>
</dbReference>
<organism evidence="2 3">
    <name type="scientific">Pseudoleptotrichia goodfellowii</name>
    <dbReference type="NCBI Taxonomy" id="157692"/>
    <lineage>
        <taxon>Bacteria</taxon>
        <taxon>Fusobacteriati</taxon>
        <taxon>Fusobacteriota</taxon>
        <taxon>Fusobacteriia</taxon>
        <taxon>Fusobacteriales</taxon>
        <taxon>Leptotrichiaceae</taxon>
        <taxon>Pseudoleptotrichia</taxon>
    </lineage>
</organism>
<dbReference type="InterPro" id="IPR023875">
    <property type="entry name" value="DNA_repair_put"/>
</dbReference>
<dbReference type="AlphaFoldDB" id="A0A510J8R2"/>
<dbReference type="Pfam" id="PF13566">
    <property type="entry name" value="DUF4130"/>
    <property type="match status" value="1"/>
</dbReference>
<feature type="domain" description="DUF4130" evidence="1">
    <location>
        <begin position="83"/>
        <end position="240"/>
    </location>
</feature>
<evidence type="ECO:0000313" key="2">
    <source>
        <dbReference type="EMBL" id="BBM35567.1"/>
    </source>
</evidence>
<name>A0A510J8R2_9FUSO</name>
<dbReference type="KEGG" id="lgo:JCM16774_0492"/>
<dbReference type="NCBIfam" id="TIGR03915">
    <property type="entry name" value="SAM_7_link_chp"/>
    <property type="match status" value="1"/>
</dbReference>
<proteinExistence type="predicted"/>
<dbReference type="Proteomes" id="UP000321606">
    <property type="component" value="Chromosome"/>
</dbReference>
<evidence type="ECO:0000259" key="1">
    <source>
        <dbReference type="Pfam" id="PF13566"/>
    </source>
</evidence>
<dbReference type="STRING" id="714315.GCA_000516535_00495"/>
<dbReference type="OrthoDB" id="5290748at2"/>
<evidence type="ECO:0000313" key="3">
    <source>
        <dbReference type="Proteomes" id="UP000321606"/>
    </source>
</evidence>